<organism evidence="2 3">
    <name type="scientific">Trichonephila clavata</name>
    <name type="common">Joro spider</name>
    <name type="synonym">Nephila clavata</name>
    <dbReference type="NCBI Taxonomy" id="2740835"/>
    <lineage>
        <taxon>Eukaryota</taxon>
        <taxon>Metazoa</taxon>
        <taxon>Ecdysozoa</taxon>
        <taxon>Arthropoda</taxon>
        <taxon>Chelicerata</taxon>
        <taxon>Arachnida</taxon>
        <taxon>Araneae</taxon>
        <taxon>Araneomorphae</taxon>
        <taxon>Entelegynae</taxon>
        <taxon>Araneoidea</taxon>
        <taxon>Nephilidae</taxon>
        <taxon>Trichonephila</taxon>
    </lineage>
</organism>
<dbReference type="Proteomes" id="UP000887116">
    <property type="component" value="Unassembled WGS sequence"/>
</dbReference>
<gene>
    <name evidence="2" type="ORF">TNCT_709961</name>
</gene>
<sequence length="79" mass="9291">MSSTSKELVRIFQPKFYGPYEVMWVEKNSLVIWKEDRPLTVNIDIVRIYHQRDRDEGDVETDRSSDVESQEAQGESDVI</sequence>
<accession>A0A8X6HKI3</accession>
<dbReference type="EMBL" id="BMAO01018729">
    <property type="protein sequence ID" value="GFR25577.1"/>
    <property type="molecule type" value="Genomic_DNA"/>
</dbReference>
<dbReference type="AlphaFoldDB" id="A0A8X6HKI3"/>
<evidence type="ECO:0000256" key="1">
    <source>
        <dbReference type="SAM" id="MobiDB-lite"/>
    </source>
</evidence>
<evidence type="ECO:0000313" key="2">
    <source>
        <dbReference type="EMBL" id="GFR25577.1"/>
    </source>
</evidence>
<proteinExistence type="predicted"/>
<dbReference type="OrthoDB" id="10472429at2759"/>
<comment type="caution">
    <text evidence="2">The sequence shown here is derived from an EMBL/GenBank/DDBJ whole genome shotgun (WGS) entry which is preliminary data.</text>
</comment>
<protein>
    <submittedName>
        <fullName evidence="2">Uncharacterized protein</fullName>
    </submittedName>
</protein>
<reference evidence="2" key="1">
    <citation type="submission" date="2020-07" db="EMBL/GenBank/DDBJ databases">
        <title>Multicomponent nature underlies the extraordinary mechanical properties of spider dragline silk.</title>
        <authorList>
            <person name="Kono N."/>
            <person name="Nakamura H."/>
            <person name="Mori M."/>
            <person name="Yoshida Y."/>
            <person name="Ohtoshi R."/>
            <person name="Malay A.D."/>
            <person name="Moran D.A.P."/>
            <person name="Tomita M."/>
            <person name="Numata K."/>
            <person name="Arakawa K."/>
        </authorList>
    </citation>
    <scope>NUCLEOTIDE SEQUENCE</scope>
</reference>
<keyword evidence="3" id="KW-1185">Reference proteome</keyword>
<feature type="region of interest" description="Disordered" evidence="1">
    <location>
        <begin position="53"/>
        <end position="79"/>
    </location>
</feature>
<feature type="compositionally biased region" description="Basic and acidic residues" evidence="1">
    <location>
        <begin position="53"/>
        <end position="66"/>
    </location>
</feature>
<evidence type="ECO:0000313" key="3">
    <source>
        <dbReference type="Proteomes" id="UP000887116"/>
    </source>
</evidence>
<name>A0A8X6HKI3_TRICU</name>